<dbReference type="AlphaFoldDB" id="A0A0F9MWC3"/>
<comment type="caution">
    <text evidence="1">The sequence shown here is derived from an EMBL/GenBank/DDBJ whole genome shotgun (WGS) entry which is preliminary data.</text>
</comment>
<accession>A0A0F9MWC3</accession>
<name>A0A0F9MWC3_9ZZZZ</name>
<reference evidence="1" key="1">
    <citation type="journal article" date="2015" name="Nature">
        <title>Complex archaea that bridge the gap between prokaryotes and eukaryotes.</title>
        <authorList>
            <person name="Spang A."/>
            <person name="Saw J.H."/>
            <person name="Jorgensen S.L."/>
            <person name="Zaremba-Niedzwiedzka K."/>
            <person name="Martijn J."/>
            <person name="Lind A.E."/>
            <person name="van Eijk R."/>
            <person name="Schleper C."/>
            <person name="Guy L."/>
            <person name="Ettema T.J."/>
        </authorList>
    </citation>
    <scope>NUCLEOTIDE SEQUENCE</scope>
</reference>
<protein>
    <submittedName>
        <fullName evidence="1">Uncharacterized protein</fullName>
    </submittedName>
</protein>
<sequence>MNSDFLLITLNIMTGIIIVQRERLHPLLKRIETLLNSINGST</sequence>
<evidence type="ECO:0000313" key="1">
    <source>
        <dbReference type="EMBL" id="KKN03702.1"/>
    </source>
</evidence>
<dbReference type="EMBL" id="LAZR01005005">
    <property type="protein sequence ID" value="KKN03702.1"/>
    <property type="molecule type" value="Genomic_DNA"/>
</dbReference>
<gene>
    <name evidence="1" type="ORF">LCGC14_1104950</name>
</gene>
<organism evidence="1">
    <name type="scientific">marine sediment metagenome</name>
    <dbReference type="NCBI Taxonomy" id="412755"/>
    <lineage>
        <taxon>unclassified sequences</taxon>
        <taxon>metagenomes</taxon>
        <taxon>ecological metagenomes</taxon>
    </lineage>
</organism>
<proteinExistence type="predicted"/>